<reference evidence="3 4" key="1">
    <citation type="submission" date="2017-09" db="EMBL/GenBank/DDBJ databases">
        <title>Bacterial strain isolated from the female urinary microbiota.</title>
        <authorList>
            <person name="Thomas-White K."/>
            <person name="Kumar N."/>
            <person name="Forster S."/>
            <person name="Putonti C."/>
            <person name="Lawley T."/>
            <person name="Wolfe A.J."/>
        </authorList>
    </citation>
    <scope>NUCLEOTIDE SEQUENCE [LARGE SCALE GENOMIC DNA]</scope>
    <source>
        <strain evidence="3 4">UMB0744</strain>
    </source>
</reference>
<dbReference type="InterPro" id="IPR010093">
    <property type="entry name" value="SinI_DNA-bd"/>
</dbReference>
<organism evidence="3 4">
    <name type="scientific">Varibaculum cambriense</name>
    <dbReference type="NCBI Taxonomy" id="184870"/>
    <lineage>
        <taxon>Bacteria</taxon>
        <taxon>Bacillati</taxon>
        <taxon>Actinomycetota</taxon>
        <taxon>Actinomycetes</taxon>
        <taxon>Actinomycetales</taxon>
        <taxon>Actinomycetaceae</taxon>
        <taxon>Varibaculum</taxon>
    </lineage>
</organism>
<dbReference type="NCBIfam" id="TIGR01764">
    <property type="entry name" value="excise"/>
    <property type="match status" value="1"/>
</dbReference>
<sequence length="126" mass="14001">MALKGIRYEKMPDERWHMADDIFKLQRAPARGTDTPNDCSPDNGSASRENAGAEIRESAVSPTVDANCPGDSLLDVSQVAEYLRISRSSVYKMIEGRQIPAIRVGRLLRVRKKELDEALHSMGSDL</sequence>
<feature type="region of interest" description="Disordered" evidence="1">
    <location>
        <begin position="27"/>
        <end position="66"/>
    </location>
</feature>
<evidence type="ECO:0000313" key="3">
    <source>
        <dbReference type="EMBL" id="PMB91040.1"/>
    </source>
</evidence>
<protein>
    <recommendedName>
        <fullName evidence="2">Helix-turn-helix domain-containing protein</fullName>
    </recommendedName>
</protein>
<evidence type="ECO:0000313" key="4">
    <source>
        <dbReference type="Proteomes" id="UP000243201"/>
    </source>
</evidence>
<keyword evidence="4" id="KW-1185">Reference proteome</keyword>
<accession>A0ABX4UVM6</accession>
<gene>
    <name evidence="3" type="ORF">CJ240_04930</name>
</gene>
<name>A0ABX4UVM6_9ACTO</name>
<dbReference type="InterPro" id="IPR041657">
    <property type="entry name" value="HTH_17"/>
</dbReference>
<proteinExistence type="predicted"/>
<evidence type="ECO:0000256" key="1">
    <source>
        <dbReference type="SAM" id="MobiDB-lite"/>
    </source>
</evidence>
<evidence type="ECO:0000259" key="2">
    <source>
        <dbReference type="Pfam" id="PF12728"/>
    </source>
</evidence>
<dbReference type="EMBL" id="PNGC01000001">
    <property type="protein sequence ID" value="PMB91040.1"/>
    <property type="molecule type" value="Genomic_DNA"/>
</dbReference>
<comment type="caution">
    <text evidence="3">The sequence shown here is derived from an EMBL/GenBank/DDBJ whole genome shotgun (WGS) entry which is preliminary data.</text>
</comment>
<dbReference type="Pfam" id="PF12728">
    <property type="entry name" value="HTH_17"/>
    <property type="match status" value="1"/>
</dbReference>
<dbReference type="Proteomes" id="UP000243201">
    <property type="component" value="Unassembled WGS sequence"/>
</dbReference>
<feature type="domain" description="Helix-turn-helix" evidence="2">
    <location>
        <begin position="73"/>
        <end position="119"/>
    </location>
</feature>
<feature type="compositionally biased region" description="Polar residues" evidence="1">
    <location>
        <begin position="34"/>
        <end position="48"/>
    </location>
</feature>